<accession>A0A1J5DN27</accession>
<feature type="domain" description="Transposase IS200-like" evidence="1">
    <location>
        <begin position="9"/>
        <end position="123"/>
    </location>
</feature>
<name>A0A1J5DN27_9BACT</name>
<evidence type="ECO:0000313" key="3">
    <source>
        <dbReference type="Proteomes" id="UP000183085"/>
    </source>
</evidence>
<dbReference type="SUPFAM" id="SSF143422">
    <property type="entry name" value="Transposase IS200-like"/>
    <property type="match status" value="1"/>
</dbReference>
<comment type="caution">
    <text evidence="2">The sequence shown here is derived from an EMBL/GenBank/DDBJ whole genome shotgun (WGS) entry which is preliminary data.</text>
</comment>
<dbReference type="PANTHER" id="PTHR34322:SF2">
    <property type="entry name" value="TRANSPOSASE IS200-LIKE DOMAIN-CONTAINING PROTEIN"/>
    <property type="match status" value="1"/>
</dbReference>
<dbReference type="InterPro" id="IPR002686">
    <property type="entry name" value="Transposase_17"/>
</dbReference>
<dbReference type="Gene3D" id="3.30.70.1290">
    <property type="entry name" value="Transposase IS200-like"/>
    <property type="match status" value="1"/>
</dbReference>
<dbReference type="Proteomes" id="UP000183085">
    <property type="component" value="Unassembled WGS sequence"/>
</dbReference>
<evidence type="ECO:0000259" key="1">
    <source>
        <dbReference type="SMART" id="SM01321"/>
    </source>
</evidence>
<dbReference type="GO" id="GO:0004803">
    <property type="term" value="F:transposase activity"/>
    <property type="evidence" value="ECO:0007669"/>
    <property type="project" value="InterPro"/>
</dbReference>
<dbReference type="Pfam" id="PF01797">
    <property type="entry name" value="Y1_Tnp"/>
    <property type="match status" value="1"/>
</dbReference>
<dbReference type="PANTHER" id="PTHR34322">
    <property type="entry name" value="TRANSPOSASE, Y1_TNP DOMAIN-CONTAINING"/>
    <property type="match status" value="1"/>
</dbReference>
<dbReference type="GO" id="GO:0006313">
    <property type="term" value="P:DNA transposition"/>
    <property type="evidence" value="ECO:0007669"/>
    <property type="project" value="InterPro"/>
</dbReference>
<dbReference type="AlphaFoldDB" id="A0A1J5DN27"/>
<dbReference type="STRING" id="1817895.AUJ95_08050"/>
<sequence>MARMARIIVPNIPHHLTQRGNYRQIVFDTNNDRVQYLSWIKEYSERYGLKVWAYCLMDNHVHFIVVPSDTDSLAKTFNQAHMRYSQYHNEKTGKRGHLWQGRFYPCPLHEVHLYTAIRYVERNPVRAGLVNQGEDYPWSSALSHVKGIRDCTNTGYPAENESFVMRLEGLVLGGKEGCLVPAGGG</sequence>
<protein>
    <recommendedName>
        <fullName evidence="1">Transposase IS200-like domain-containing protein</fullName>
    </recommendedName>
</protein>
<gene>
    <name evidence="2" type="ORF">AUJ95_08050</name>
</gene>
<dbReference type="InterPro" id="IPR036515">
    <property type="entry name" value="Transposase_17_sf"/>
</dbReference>
<evidence type="ECO:0000313" key="2">
    <source>
        <dbReference type="EMBL" id="OIP37541.1"/>
    </source>
</evidence>
<proteinExistence type="predicted"/>
<dbReference type="SMART" id="SM01321">
    <property type="entry name" value="Y1_Tnp"/>
    <property type="match status" value="1"/>
</dbReference>
<organism evidence="2 3">
    <name type="scientific">Candidatus Desantisbacteria bacterium CG2_30_40_21</name>
    <dbReference type="NCBI Taxonomy" id="1817895"/>
    <lineage>
        <taxon>Bacteria</taxon>
        <taxon>Candidatus Desantisiibacteriota</taxon>
    </lineage>
</organism>
<dbReference type="EMBL" id="MNYI01000206">
    <property type="protein sequence ID" value="OIP37541.1"/>
    <property type="molecule type" value="Genomic_DNA"/>
</dbReference>
<reference evidence="2 3" key="1">
    <citation type="journal article" date="2016" name="Environ. Microbiol.">
        <title>Genomic resolution of a cold subsurface aquifer community provides metabolic insights for novel microbes adapted to high CO concentrations.</title>
        <authorList>
            <person name="Probst A.J."/>
            <person name="Castelle C.J."/>
            <person name="Singh A."/>
            <person name="Brown C.T."/>
            <person name="Anantharaman K."/>
            <person name="Sharon I."/>
            <person name="Hug L.A."/>
            <person name="Burstein D."/>
            <person name="Emerson J.B."/>
            <person name="Thomas B.C."/>
            <person name="Banfield J.F."/>
        </authorList>
    </citation>
    <scope>NUCLEOTIDE SEQUENCE [LARGE SCALE GENOMIC DNA]</scope>
    <source>
        <strain evidence="2">CG2_30_40_21</strain>
    </source>
</reference>
<dbReference type="GO" id="GO:0003677">
    <property type="term" value="F:DNA binding"/>
    <property type="evidence" value="ECO:0007669"/>
    <property type="project" value="InterPro"/>
</dbReference>